<reference evidence="2" key="1">
    <citation type="submission" date="2025-08" db="UniProtKB">
        <authorList>
            <consortium name="RefSeq"/>
        </authorList>
    </citation>
    <scope>IDENTIFICATION</scope>
</reference>
<dbReference type="RefSeq" id="XP_016943136.2">
    <property type="nucleotide sequence ID" value="XM_017087647.4"/>
</dbReference>
<protein>
    <submittedName>
        <fullName evidence="2">Uncharacterized protein</fullName>
    </submittedName>
</protein>
<gene>
    <name evidence="2" type="primary">LOC108019727</name>
</gene>
<keyword evidence="1" id="KW-1185">Reference proteome</keyword>
<dbReference type="Proteomes" id="UP001652628">
    <property type="component" value="Chromosome 2R"/>
</dbReference>
<dbReference type="AlphaFoldDB" id="A0AB39ZU20"/>
<organism evidence="1 2">
    <name type="scientific">Drosophila suzukii</name>
    <name type="common">Spotted-wing drosophila fruit fly</name>
    <dbReference type="NCBI Taxonomy" id="28584"/>
    <lineage>
        <taxon>Eukaryota</taxon>
        <taxon>Metazoa</taxon>
        <taxon>Ecdysozoa</taxon>
        <taxon>Arthropoda</taxon>
        <taxon>Hexapoda</taxon>
        <taxon>Insecta</taxon>
        <taxon>Pterygota</taxon>
        <taxon>Neoptera</taxon>
        <taxon>Endopterygota</taxon>
        <taxon>Diptera</taxon>
        <taxon>Brachycera</taxon>
        <taxon>Muscomorpha</taxon>
        <taxon>Ephydroidea</taxon>
        <taxon>Drosophilidae</taxon>
        <taxon>Drosophila</taxon>
        <taxon>Sophophora</taxon>
    </lineage>
</organism>
<name>A0AB39ZU20_DROSZ</name>
<proteinExistence type="predicted"/>
<sequence length="125" mass="13889">METLQLSIRLAHCAMKNRGRGESLSLFEAPATAIGNANPPSTFQLKSSKFTCNYQLGAAHVRGAPKSPDRKKGGRKLFAFQAPHEDWWPGILQIEVNTVYNADRIKLAMESNVPPVIPSRQYHTN</sequence>
<accession>A0AB39ZU20</accession>
<evidence type="ECO:0000313" key="2">
    <source>
        <dbReference type="RefSeq" id="XP_016943136.2"/>
    </source>
</evidence>
<evidence type="ECO:0000313" key="1">
    <source>
        <dbReference type="Proteomes" id="UP001652628"/>
    </source>
</evidence>
<dbReference type="GeneID" id="108019727"/>